<dbReference type="GO" id="GO:0016887">
    <property type="term" value="F:ATP hydrolysis activity"/>
    <property type="evidence" value="ECO:0007669"/>
    <property type="project" value="InterPro"/>
</dbReference>
<feature type="region of interest" description="Disordered" evidence="4">
    <location>
        <begin position="463"/>
        <end position="584"/>
    </location>
</feature>
<dbReference type="GO" id="GO:0005524">
    <property type="term" value="F:ATP binding"/>
    <property type="evidence" value="ECO:0007669"/>
    <property type="project" value="UniProtKB-KW"/>
</dbReference>
<keyword evidence="5" id="KW-1133">Transmembrane helix</keyword>
<dbReference type="AlphaFoldDB" id="A0A0N1P1E4"/>
<feature type="compositionally biased region" description="Acidic residues" evidence="4">
    <location>
        <begin position="471"/>
        <end position="483"/>
    </location>
</feature>
<dbReference type="STRING" id="1664694.A0A0N1P1E4"/>
<dbReference type="Proteomes" id="UP000038010">
    <property type="component" value="Unassembled WGS sequence"/>
</dbReference>
<dbReference type="PANTHER" id="PTHR23070">
    <property type="entry name" value="BCS1 AAA-TYPE ATPASE"/>
    <property type="match status" value="1"/>
</dbReference>
<organism evidence="7 8">
    <name type="scientific">Cyphellophora attinorum</name>
    <dbReference type="NCBI Taxonomy" id="1664694"/>
    <lineage>
        <taxon>Eukaryota</taxon>
        <taxon>Fungi</taxon>
        <taxon>Dikarya</taxon>
        <taxon>Ascomycota</taxon>
        <taxon>Pezizomycotina</taxon>
        <taxon>Eurotiomycetes</taxon>
        <taxon>Chaetothyriomycetidae</taxon>
        <taxon>Chaetothyriales</taxon>
        <taxon>Cyphellophoraceae</taxon>
        <taxon>Cyphellophora</taxon>
    </lineage>
</organism>
<dbReference type="InterPro" id="IPR027417">
    <property type="entry name" value="P-loop_NTPase"/>
</dbReference>
<keyword evidence="8" id="KW-1185">Reference proteome</keyword>
<protein>
    <submittedName>
        <fullName evidence="7">Putative mitochondrial chaperone BCS1-A</fullName>
    </submittedName>
</protein>
<sequence length="747" mass="85011">MAAGEWKTQFVKLLYEKDKVVPVDANTVPYSPPILKALGLADVKEDKIQQQDRSTQQQTVDNRKKPQVLLPPLTIKDEIIHWNPSISDLWLLIRSHVLRPYLMNIIKRFGPLGVTFVWATVTIYYCLKHFRRLRDKFMKWLMSLTMASMTIPSSDTSLDKKFTDMLDKKLREELKTSMLSYTQQRFLRVFSFLFSSGSRSMVAQYQKETRRCWQVFVDGGRIFIVTTVSEECDDNEEQEQEQEPPSNPNNHVKHCQCQDCYQWEQDQYENSEYQKQQSQELVYTYGPDKQVWCFGSSPNPVKELLNKLGQSAEEKKMVEVRKYSRGSWGDYESIEPRSMDSIYLNQVEKTELLDDIKEFLDPETEADYKESSIPYHRGYLLYGRPGCGKTSFAQALAALHKLRLNVLSLSASGLNDSILADLFSKISRGDILLIEDIDCASCNINRDAVKVVPKVIAKEEVKIETGSDQDTSSDSESDYDSDLSSDSSVSAQFKGERGKKFAKKLAQQKTKARRKLSKRELELESKRTRTEKDREDRKIESKAKARQARKKVRKDGLEGKEKDKGKDKEVAPPAEPEPQKGVTLGGLLNAIDGVSAPQGHILLLTTNKKDDLDEALIRAGRIDVKAEFSFATTEQAQQLFERLYKRLSTKEQAKYDQKAIVELAKQFAAKVPPGKLSCAQLQGYVLQYRTKPDVAVEKVAEWADGVIKGKVKVAVSRTDLASAPKPARANNDWAAPEVAPKFSRDGW</sequence>
<keyword evidence="3" id="KW-0067">ATP-binding</keyword>
<feature type="transmembrane region" description="Helical" evidence="5">
    <location>
        <begin position="109"/>
        <end position="127"/>
    </location>
</feature>
<comment type="similarity">
    <text evidence="1">Belongs to the AAA ATPase family. BCS1 subfamily.</text>
</comment>
<evidence type="ECO:0000313" key="7">
    <source>
        <dbReference type="EMBL" id="KPI43536.1"/>
    </source>
</evidence>
<evidence type="ECO:0000256" key="2">
    <source>
        <dbReference type="ARBA" id="ARBA00022741"/>
    </source>
</evidence>
<name>A0A0N1P1E4_9EURO</name>
<feature type="compositionally biased region" description="Basic and acidic residues" evidence="4">
    <location>
        <begin position="554"/>
        <end position="570"/>
    </location>
</feature>
<accession>A0A0N1P1E4</accession>
<keyword evidence="5" id="KW-0472">Membrane</keyword>
<proteinExistence type="inferred from homology"/>
<dbReference type="Gene3D" id="3.40.50.300">
    <property type="entry name" value="P-loop containing nucleotide triphosphate hydrolases"/>
    <property type="match status" value="2"/>
</dbReference>
<feature type="compositionally biased region" description="Basic residues" evidence="4">
    <location>
        <begin position="544"/>
        <end position="553"/>
    </location>
</feature>
<evidence type="ECO:0000256" key="1">
    <source>
        <dbReference type="ARBA" id="ARBA00007448"/>
    </source>
</evidence>
<feature type="region of interest" description="Disordered" evidence="4">
    <location>
        <begin position="723"/>
        <end position="747"/>
    </location>
</feature>
<comment type="caution">
    <text evidence="7">The sequence shown here is derived from an EMBL/GenBank/DDBJ whole genome shotgun (WGS) entry which is preliminary data.</text>
</comment>
<evidence type="ECO:0000256" key="5">
    <source>
        <dbReference type="SAM" id="Phobius"/>
    </source>
</evidence>
<evidence type="ECO:0000313" key="8">
    <source>
        <dbReference type="Proteomes" id="UP000038010"/>
    </source>
</evidence>
<gene>
    <name evidence="7" type="ORF">AB675_6787</name>
</gene>
<dbReference type="InterPro" id="IPR050747">
    <property type="entry name" value="Mitochondrial_chaperone_BCS1"/>
</dbReference>
<evidence type="ECO:0000256" key="3">
    <source>
        <dbReference type="ARBA" id="ARBA00022840"/>
    </source>
</evidence>
<dbReference type="Pfam" id="PF00004">
    <property type="entry name" value="AAA"/>
    <property type="match status" value="2"/>
</dbReference>
<dbReference type="EMBL" id="LFJN01000005">
    <property type="protein sequence ID" value="KPI43536.1"/>
    <property type="molecule type" value="Genomic_DNA"/>
</dbReference>
<feature type="compositionally biased region" description="Basic and acidic residues" evidence="4">
    <location>
        <begin position="518"/>
        <end position="543"/>
    </location>
</feature>
<dbReference type="OrthoDB" id="10251412at2759"/>
<dbReference type="VEuPathDB" id="FungiDB:AB675_6787"/>
<dbReference type="RefSeq" id="XP_018003499.1">
    <property type="nucleotide sequence ID" value="XM_018147103.1"/>
</dbReference>
<dbReference type="SMART" id="SM00382">
    <property type="entry name" value="AAA"/>
    <property type="match status" value="1"/>
</dbReference>
<dbReference type="InterPro" id="IPR057495">
    <property type="entry name" value="AAA_lid_BCS1"/>
</dbReference>
<dbReference type="SUPFAM" id="SSF52540">
    <property type="entry name" value="P-loop containing nucleoside triphosphate hydrolases"/>
    <property type="match status" value="1"/>
</dbReference>
<feature type="domain" description="AAA+ ATPase" evidence="6">
    <location>
        <begin position="375"/>
        <end position="632"/>
    </location>
</feature>
<dbReference type="Pfam" id="PF25426">
    <property type="entry name" value="AAA_lid_BCS1"/>
    <property type="match status" value="1"/>
</dbReference>
<evidence type="ECO:0000259" key="6">
    <source>
        <dbReference type="SMART" id="SM00382"/>
    </source>
</evidence>
<reference evidence="7 8" key="1">
    <citation type="submission" date="2015-06" db="EMBL/GenBank/DDBJ databases">
        <title>Draft genome of the ant-associated black yeast Phialophora attae CBS 131958.</title>
        <authorList>
            <person name="Moreno L.F."/>
            <person name="Stielow B.J."/>
            <person name="de Hoog S."/>
            <person name="Vicente V.A."/>
            <person name="Weiss V.A."/>
            <person name="de Vries M."/>
            <person name="Cruz L.M."/>
            <person name="Souza E.M."/>
        </authorList>
    </citation>
    <scope>NUCLEOTIDE SEQUENCE [LARGE SCALE GENOMIC DNA]</scope>
    <source>
        <strain evidence="7 8">CBS 131958</strain>
    </source>
</reference>
<evidence type="ECO:0000256" key="4">
    <source>
        <dbReference type="SAM" id="MobiDB-lite"/>
    </source>
</evidence>
<dbReference type="InterPro" id="IPR003593">
    <property type="entry name" value="AAA+_ATPase"/>
</dbReference>
<keyword evidence="2" id="KW-0547">Nucleotide-binding</keyword>
<dbReference type="InterPro" id="IPR003959">
    <property type="entry name" value="ATPase_AAA_core"/>
</dbReference>
<dbReference type="GeneID" id="28738983"/>
<keyword evidence="5" id="KW-0812">Transmembrane</keyword>